<evidence type="ECO:0000313" key="2">
    <source>
        <dbReference type="EMBL" id="GFS18539.1"/>
    </source>
</evidence>
<dbReference type="GO" id="GO:0005096">
    <property type="term" value="F:GTPase activator activity"/>
    <property type="evidence" value="ECO:0007669"/>
    <property type="project" value="InterPro"/>
</dbReference>
<dbReference type="PANTHER" id="PTHR12783">
    <property type="entry name" value="RALA BINDING PROTEIN 1 RALBP1"/>
    <property type="match status" value="1"/>
</dbReference>
<reference evidence="2 3" key="1">
    <citation type="journal article" date="2021" name="Elife">
        <title>Chloroplast acquisition without the gene transfer in kleptoplastic sea slugs, Plakobranchus ocellatus.</title>
        <authorList>
            <person name="Maeda T."/>
            <person name="Takahashi S."/>
            <person name="Yoshida T."/>
            <person name="Shimamura S."/>
            <person name="Takaki Y."/>
            <person name="Nagai Y."/>
            <person name="Toyoda A."/>
            <person name="Suzuki Y."/>
            <person name="Arimoto A."/>
            <person name="Ishii H."/>
            <person name="Satoh N."/>
            <person name="Nishiyama T."/>
            <person name="Hasebe M."/>
            <person name="Maruyama T."/>
            <person name="Minagawa J."/>
            <person name="Obokata J."/>
            <person name="Shigenobu S."/>
        </authorList>
    </citation>
    <scope>NUCLEOTIDE SEQUENCE [LARGE SCALE GENOMIC DNA]</scope>
</reference>
<evidence type="ECO:0000313" key="3">
    <source>
        <dbReference type="Proteomes" id="UP000762676"/>
    </source>
</evidence>
<name>A0AAV4J6Z2_9GAST</name>
<dbReference type="AlphaFoldDB" id="A0AAV4J6Z2"/>
<dbReference type="GO" id="GO:0031267">
    <property type="term" value="F:small GTPase binding"/>
    <property type="evidence" value="ECO:0007669"/>
    <property type="project" value="InterPro"/>
</dbReference>
<accession>A0AAV4J6Z2</accession>
<organism evidence="2 3">
    <name type="scientific">Elysia marginata</name>
    <dbReference type="NCBI Taxonomy" id="1093978"/>
    <lineage>
        <taxon>Eukaryota</taxon>
        <taxon>Metazoa</taxon>
        <taxon>Spiralia</taxon>
        <taxon>Lophotrochozoa</taxon>
        <taxon>Mollusca</taxon>
        <taxon>Gastropoda</taxon>
        <taxon>Heterobranchia</taxon>
        <taxon>Euthyneura</taxon>
        <taxon>Panpulmonata</taxon>
        <taxon>Sacoglossa</taxon>
        <taxon>Placobranchoidea</taxon>
        <taxon>Plakobranchidae</taxon>
        <taxon>Elysia</taxon>
    </lineage>
</organism>
<comment type="caution">
    <text evidence="2">The sequence shown here is derived from an EMBL/GenBank/DDBJ whole genome shotgun (WGS) entry which is preliminary data.</text>
</comment>
<evidence type="ECO:0000256" key="1">
    <source>
        <dbReference type="SAM" id="MobiDB-lite"/>
    </source>
</evidence>
<dbReference type="PANTHER" id="PTHR12783:SF5">
    <property type="entry name" value="RALA-BINDING PROTEIN 1"/>
    <property type="match status" value="1"/>
</dbReference>
<dbReference type="InterPro" id="IPR039767">
    <property type="entry name" value="RALBP1"/>
</dbReference>
<gene>
    <name evidence="2" type="ORF">ElyMa_001525100</name>
</gene>
<dbReference type="Proteomes" id="UP000762676">
    <property type="component" value="Unassembled WGS sequence"/>
</dbReference>
<dbReference type="EMBL" id="BMAT01002998">
    <property type="protein sequence ID" value="GFS18539.1"/>
    <property type="molecule type" value="Genomic_DNA"/>
</dbReference>
<protein>
    <submittedName>
        <fullName evidence="2">RalA-binding protein 1</fullName>
    </submittedName>
</protein>
<dbReference type="GO" id="GO:0007264">
    <property type="term" value="P:small GTPase-mediated signal transduction"/>
    <property type="evidence" value="ECO:0007669"/>
    <property type="project" value="InterPro"/>
</dbReference>
<keyword evidence="3" id="KW-1185">Reference proteome</keyword>
<sequence>MHFNQSPMLAADELRQKIATEKSEMERLSQEIQELQYLRQDSDLEDLSSASSSSSDSEDEEDLQDLLSQLILDNESLEMKSAEMCQKIHEERMICLSVKLQIRLLQQKQLETSNN</sequence>
<feature type="region of interest" description="Disordered" evidence="1">
    <location>
        <begin position="39"/>
        <end position="63"/>
    </location>
</feature>
<proteinExistence type="predicted"/>